<proteinExistence type="predicted"/>
<sequence>MRTWLNAMKIENLACSTLPCYTCARFCLILGAPNTSRTAFDEHECMRWQPVE</sequence>
<name>A0A0M8K9T8_9CHLR</name>
<dbReference type="Proteomes" id="UP000037784">
    <property type="component" value="Unassembled WGS sequence"/>
</dbReference>
<accession>A0A0M8K9T8</accession>
<protein>
    <submittedName>
        <fullName evidence="1">Uncharacterized protein</fullName>
    </submittedName>
</protein>
<organism evidence="1 2">
    <name type="scientific">Ardenticatena maritima</name>
    <dbReference type="NCBI Taxonomy" id="872965"/>
    <lineage>
        <taxon>Bacteria</taxon>
        <taxon>Bacillati</taxon>
        <taxon>Chloroflexota</taxon>
        <taxon>Ardenticatenia</taxon>
        <taxon>Ardenticatenales</taxon>
        <taxon>Ardenticatenaceae</taxon>
        <taxon>Ardenticatena</taxon>
    </lineage>
</organism>
<dbReference type="EMBL" id="BBZA01000298">
    <property type="protein sequence ID" value="GAP64685.1"/>
    <property type="molecule type" value="Genomic_DNA"/>
</dbReference>
<dbReference type="InParanoid" id="A0A0M8K9T8"/>
<keyword evidence="2" id="KW-1185">Reference proteome</keyword>
<gene>
    <name evidence="1" type="ORF">ARMA_3108</name>
</gene>
<reference evidence="2" key="1">
    <citation type="submission" date="2015-08" db="EMBL/GenBank/DDBJ databases">
        <title>Draft Genome Sequence of a Heterotrophic Facultative Anaerobic Bacterium Ardenticatena maritima Strain 110S.</title>
        <authorList>
            <person name="Kawaichi S."/>
            <person name="Yoshida T."/>
            <person name="Sako Y."/>
            <person name="Nakamura R."/>
        </authorList>
    </citation>
    <scope>NUCLEOTIDE SEQUENCE [LARGE SCALE GENOMIC DNA]</scope>
    <source>
        <strain evidence="2">110S</strain>
    </source>
</reference>
<evidence type="ECO:0000313" key="2">
    <source>
        <dbReference type="Proteomes" id="UP000037784"/>
    </source>
</evidence>
<dbReference type="AlphaFoldDB" id="A0A0M8K9T8"/>
<evidence type="ECO:0000313" key="1">
    <source>
        <dbReference type="EMBL" id="GAP64685.1"/>
    </source>
</evidence>
<comment type="caution">
    <text evidence="1">The sequence shown here is derived from an EMBL/GenBank/DDBJ whole genome shotgun (WGS) entry which is preliminary data.</text>
</comment>